<dbReference type="PANTHER" id="PTHR12526">
    <property type="entry name" value="GLYCOSYLTRANSFERASE"/>
    <property type="match status" value="1"/>
</dbReference>
<dbReference type="Pfam" id="PF00534">
    <property type="entry name" value="Glycos_transf_1"/>
    <property type="match status" value="1"/>
</dbReference>
<organism evidence="4 5">
    <name type="scientific">Bacteroides xylanisolvens</name>
    <dbReference type="NCBI Taxonomy" id="371601"/>
    <lineage>
        <taxon>Bacteria</taxon>
        <taxon>Pseudomonadati</taxon>
        <taxon>Bacteroidota</taxon>
        <taxon>Bacteroidia</taxon>
        <taxon>Bacteroidales</taxon>
        <taxon>Bacteroidaceae</taxon>
        <taxon>Bacteroides</taxon>
    </lineage>
</organism>
<dbReference type="AlphaFoldDB" id="A0A415HXF5"/>
<dbReference type="InterPro" id="IPR028098">
    <property type="entry name" value="Glyco_trans_4-like_N"/>
</dbReference>
<reference evidence="3" key="2">
    <citation type="submission" date="2023-08" db="EMBL/GenBank/DDBJ databases">
        <title>Mucin Metabolism Genes Underlie the Key Renovations of Bacteroides xylanisolvens Genomes in Captive Great Apes.</title>
        <authorList>
            <person name="Nishida A.H."/>
        </authorList>
    </citation>
    <scope>NUCLEOTIDE SEQUENCE</scope>
    <source>
        <strain evidence="3">P13.H9</strain>
    </source>
</reference>
<comment type="caution">
    <text evidence="4">The sequence shown here is derived from an EMBL/GenBank/DDBJ whole genome shotgun (WGS) entry which is preliminary data.</text>
</comment>
<dbReference type="Proteomes" id="UP000284417">
    <property type="component" value="Unassembled WGS sequence"/>
</dbReference>
<dbReference type="SUPFAM" id="SSF53756">
    <property type="entry name" value="UDP-Glycosyltransferase/glycogen phosphorylase"/>
    <property type="match status" value="1"/>
</dbReference>
<dbReference type="EMBL" id="QROC01000008">
    <property type="protein sequence ID" value="RHK99189.1"/>
    <property type="molecule type" value="Genomic_DNA"/>
</dbReference>
<feature type="domain" description="Glycosyl transferase family 1" evidence="1">
    <location>
        <begin position="183"/>
        <end position="335"/>
    </location>
</feature>
<evidence type="ECO:0000259" key="2">
    <source>
        <dbReference type="Pfam" id="PF13439"/>
    </source>
</evidence>
<evidence type="ECO:0000313" key="4">
    <source>
        <dbReference type="EMBL" id="RHK99189.1"/>
    </source>
</evidence>
<name>A0A415HXF5_9BACE</name>
<evidence type="ECO:0000313" key="5">
    <source>
        <dbReference type="Proteomes" id="UP000284417"/>
    </source>
</evidence>
<dbReference type="Pfam" id="PF13439">
    <property type="entry name" value="Glyco_transf_4"/>
    <property type="match status" value="1"/>
</dbReference>
<feature type="domain" description="Glycosyltransferase subfamily 4-like N-terminal" evidence="2">
    <location>
        <begin position="13"/>
        <end position="167"/>
    </location>
</feature>
<dbReference type="InterPro" id="IPR001296">
    <property type="entry name" value="Glyco_trans_1"/>
</dbReference>
<reference evidence="4 5" key="1">
    <citation type="submission" date="2018-08" db="EMBL/GenBank/DDBJ databases">
        <title>A genome reference for cultivated species of the human gut microbiota.</title>
        <authorList>
            <person name="Zou Y."/>
            <person name="Xue W."/>
            <person name="Luo G."/>
        </authorList>
    </citation>
    <scope>NUCLEOTIDE SEQUENCE [LARGE SCALE GENOMIC DNA]</scope>
    <source>
        <strain evidence="4 5">AF39-6AC</strain>
    </source>
</reference>
<proteinExistence type="predicted"/>
<accession>A0A415HXF5</accession>
<keyword evidence="4" id="KW-0808">Transferase</keyword>
<evidence type="ECO:0000259" key="1">
    <source>
        <dbReference type="Pfam" id="PF00534"/>
    </source>
</evidence>
<gene>
    <name evidence="4" type="ORF">DW042_08310</name>
    <name evidence="3" type="ORF">LD004_01635</name>
</gene>
<dbReference type="PANTHER" id="PTHR12526:SF630">
    <property type="entry name" value="GLYCOSYLTRANSFERASE"/>
    <property type="match status" value="1"/>
</dbReference>
<sequence>MRILEVITALSSGGAERFIVDLCNQMAEDGHDIILMTMKDPAIGNNGFYLYDISDKVKFISLNLTKFGPFTFYTLYKAIKNVNCDIVHMHLDPHFFGIVSFLLDRDKKYFITSHSQAESEKLNFLRFWVKKIGFRLHLYEQIAISHQNAESIAKVYGSNAVGIIYNGRASMAVTDEFSNVEKEINQYRYTLNTLVFTTIARCNPAKNIPKLVRCFNEVKKRGYDITLLVIGDGYEGPTGLGIQQKALDHIHFLGAKHNIVDYLEASDFFTLSSDYEGMPITLIEAMACGCIPIGTPVSGFNDVIIDGKNGFIAKDFSDEAYIHAIELAIQNKASISRIDLQQSYKDNFSIHTCSSHYVELFQK</sequence>
<dbReference type="Gene3D" id="3.40.50.2000">
    <property type="entry name" value="Glycogen Phosphorylase B"/>
    <property type="match status" value="2"/>
</dbReference>
<dbReference type="CDD" id="cd03811">
    <property type="entry name" value="GT4_GT28_WabH-like"/>
    <property type="match status" value="1"/>
</dbReference>
<protein>
    <submittedName>
        <fullName evidence="4">Glycosyltransferase</fullName>
    </submittedName>
</protein>
<dbReference type="RefSeq" id="WP_118195173.1">
    <property type="nucleotide sequence ID" value="NZ_JAIWXB010000002.1"/>
</dbReference>
<dbReference type="EMBL" id="JAIWYE010000003">
    <property type="protein sequence ID" value="MCA4702319.1"/>
    <property type="molecule type" value="Genomic_DNA"/>
</dbReference>
<dbReference type="GO" id="GO:0016757">
    <property type="term" value="F:glycosyltransferase activity"/>
    <property type="evidence" value="ECO:0007669"/>
    <property type="project" value="InterPro"/>
</dbReference>
<evidence type="ECO:0000313" key="3">
    <source>
        <dbReference type="EMBL" id="MCA4702319.1"/>
    </source>
</evidence>
<dbReference type="Proteomes" id="UP001198461">
    <property type="component" value="Unassembled WGS sequence"/>
</dbReference>